<dbReference type="OrthoDB" id="9777400at2"/>
<dbReference type="InterPro" id="IPR019734">
    <property type="entry name" value="TPR_rpt"/>
</dbReference>
<accession>D8K4D5</accession>
<organism evidence="1 2">
    <name type="scientific">Nitrosococcus watsoni (strain C-113)</name>
    <dbReference type="NCBI Taxonomy" id="105559"/>
    <lineage>
        <taxon>Bacteria</taxon>
        <taxon>Pseudomonadati</taxon>
        <taxon>Pseudomonadota</taxon>
        <taxon>Gammaproteobacteria</taxon>
        <taxon>Chromatiales</taxon>
        <taxon>Chromatiaceae</taxon>
        <taxon>Nitrosococcus</taxon>
    </lineage>
</organism>
<dbReference type="KEGG" id="nwa:Nwat_0886"/>
<dbReference type="SUPFAM" id="SSF48452">
    <property type="entry name" value="TPR-like"/>
    <property type="match status" value="1"/>
</dbReference>
<protein>
    <submittedName>
        <fullName evidence="1">Tetratricopeptide repeat protein</fullName>
    </submittedName>
</protein>
<dbReference type="STRING" id="105559.Nwat_0886"/>
<dbReference type="InterPro" id="IPR011990">
    <property type="entry name" value="TPR-like_helical_dom_sf"/>
</dbReference>
<evidence type="ECO:0000313" key="1">
    <source>
        <dbReference type="EMBL" id="ADJ27832.1"/>
    </source>
</evidence>
<gene>
    <name evidence="1" type="ordered locus">Nwat_0886</name>
</gene>
<proteinExistence type="predicted"/>
<dbReference type="eggNOG" id="COG0457">
    <property type="taxonomic scope" value="Bacteria"/>
</dbReference>
<sequence>MQSPLADRQTPPGNAMASTSAKFWGVGLLVLVWSMSLWAGQPYIPADDATVVERLPVGQLLEGKKLAALRTRLAVRPNDIRVALKLTRSYIQLGRAESDPRYYGYAQAALTPWWEQSNPPVRVQLLRGIIRQALHNFEPALEDLEAVLTRQPRNTQAWLSRSVVLLVQGRPRQALASCLKLMRLVDLLTVAACSAAASGQLGRGEAAYDLLERALSRPGDDPTTRQWALTVQGELARTLGQEDAAEMAFQQALALGVRDTYLLGAYADLLLNQDRPSEVLNLLNGETQADGLLLRLALAEARLDHPYLSRHLGLIEDRMAAARRRGDTLHLREAARATLHLFNNPQRALELALKNWQNQREPRDAHLVLEAALAASRPEAATPVLDWLDETGLQDHTLAPLQQRLREMSDHGKS</sequence>
<keyword evidence="2" id="KW-1185">Reference proteome</keyword>
<dbReference type="RefSeq" id="WP_013219935.1">
    <property type="nucleotide sequence ID" value="NC_014315.1"/>
</dbReference>
<evidence type="ECO:0000313" key="2">
    <source>
        <dbReference type="Proteomes" id="UP000000393"/>
    </source>
</evidence>
<reference evidence="1 2" key="1">
    <citation type="submission" date="2010-06" db="EMBL/GenBank/DDBJ databases">
        <title>Complete sequence of chromosome of Nitrosococcus watsoni C-113.</title>
        <authorList>
            <consortium name="US DOE Joint Genome Institute"/>
            <person name="Lucas S."/>
            <person name="Copeland A."/>
            <person name="Lapidus A."/>
            <person name="Cheng J.-F."/>
            <person name="Bruce D."/>
            <person name="Goodwin L."/>
            <person name="Pitluck S."/>
            <person name="Malfatti S.A."/>
            <person name="Chain P.S.G."/>
            <person name="Land M."/>
            <person name="Hauser L."/>
            <person name="Kyrpides N."/>
            <person name="Ivanova N."/>
            <person name="Cambell M.A."/>
            <person name="Heidelberg J.F."/>
            <person name="Klotz M.G."/>
            <person name="Woyke T."/>
        </authorList>
    </citation>
    <scope>NUCLEOTIDE SEQUENCE [LARGE SCALE GENOMIC DNA]</scope>
    <source>
        <strain evidence="1 2">C-113</strain>
    </source>
</reference>
<dbReference type="HOGENOM" id="CLU_059885_0_0_6"/>
<dbReference type="AlphaFoldDB" id="D8K4D5"/>
<dbReference type="Gene3D" id="1.25.40.10">
    <property type="entry name" value="Tetratricopeptide repeat domain"/>
    <property type="match status" value="2"/>
</dbReference>
<dbReference type="EMBL" id="CP002086">
    <property type="protein sequence ID" value="ADJ27832.1"/>
    <property type="molecule type" value="Genomic_DNA"/>
</dbReference>
<dbReference type="Proteomes" id="UP000000393">
    <property type="component" value="Chromosome"/>
</dbReference>
<dbReference type="SMART" id="SM00028">
    <property type="entry name" value="TPR"/>
    <property type="match status" value="3"/>
</dbReference>
<name>D8K4D5_NITWC</name>